<dbReference type="EMBL" id="AVPK01000004">
    <property type="protein sequence ID" value="KGN37726.1"/>
    <property type="molecule type" value="Genomic_DNA"/>
</dbReference>
<organism evidence="1 2">
    <name type="scientific">Knoellia subterranea KCTC 19937</name>
    <dbReference type="NCBI Taxonomy" id="1385521"/>
    <lineage>
        <taxon>Bacteria</taxon>
        <taxon>Bacillati</taxon>
        <taxon>Actinomycetota</taxon>
        <taxon>Actinomycetes</taxon>
        <taxon>Micrococcales</taxon>
        <taxon>Intrasporangiaceae</taxon>
        <taxon>Knoellia</taxon>
    </lineage>
</organism>
<dbReference type="AlphaFoldDB" id="A0A0A0JQ47"/>
<evidence type="ECO:0000313" key="1">
    <source>
        <dbReference type="EMBL" id="KGN37726.1"/>
    </source>
</evidence>
<reference evidence="1 2" key="1">
    <citation type="submission" date="2013-08" db="EMBL/GenBank/DDBJ databases">
        <title>The genome sequence of Knoellia subterranea.</title>
        <authorList>
            <person name="Zhu W."/>
            <person name="Wang G."/>
        </authorList>
    </citation>
    <scope>NUCLEOTIDE SEQUENCE [LARGE SCALE GENOMIC DNA]</scope>
    <source>
        <strain evidence="1 2">KCTC 19937</strain>
    </source>
</reference>
<accession>A0A0A0JQ47</accession>
<dbReference type="eggNOG" id="ENOG5033CIN">
    <property type="taxonomic scope" value="Bacteria"/>
</dbReference>
<protein>
    <submittedName>
        <fullName evidence="1">Uncharacterized protein</fullName>
    </submittedName>
</protein>
<name>A0A0A0JQ47_9MICO</name>
<proteinExistence type="predicted"/>
<gene>
    <name evidence="1" type="ORF">N803_11760</name>
</gene>
<dbReference type="Proteomes" id="UP000030011">
    <property type="component" value="Unassembled WGS sequence"/>
</dbReference>
<comment type="caution">
    <text evidence="1">The sequence shown here is derived from an EMBL/GenBank/DDBJ whole genome shotgun (WGS) entry which is preliminary data.</text>
</comment>
<sequence>MGARLSLGAYTGEVIRRSVGGEWRWDDEDPEAEVNVELVLPDGAVIWPVQRVMKSFKNGPDEGIAAFGVALGLEVGPPPAPRRRRFFGR</sequence>
<keyword evidence="2" id="KW-1185">Reference proteome</keyword>
<evidence type="ECO:0000313" key="2">
    <source>
        <dbReference type="Proteomes" id="UP000030011"/>
    </source>
</evidence>